<protein>
    <recommendedName>
        <fullName evidence="4">EfeO-type cupredoxin-like domain-containing protein</fullName>
    </recommendedName>
</protein>
<dbReference type="EMBL" id="WEGJ01000005">
    <property type="protein sequence ID" value="MQY12084.1"/>
    <property type="molecule type" value="Genomic_DNA"/>
</dbReference>
<evidence type="ECO:0008006" key="4">
    <source>
        <dbReference type="Google" id="ProtNLM"/>
    </source>
</evidence>
<evidence type="ECO:0000313" key="3">
    <source>
        <dbReference type="Proteomes" id="UP000466345"/>
    </source>
</evidence>
<feature type="region of interest" description="Disordered" evidence="1">
    <location>
        <begin position="59"/>
        <end position="132"/>
    </location>
</feature>
<dbReference type="InterPro" id="IPR008972">
    <property type="entry name" value="Cupredoxin"/>
</dbReference>
<feature type="compositionally biased region" description="Basic and acidic residues" evidence="1">
    <location>
        <begin position="90"/>
        <end position="99"/>
    </location>
</feature>
<organism evidence="2 3">
    <name type="scientific">Streptomyces smaragdinus</name>
    <dbReference type="NCBI Taxonomy" id="2585196"/>
    <lineage>
        <taxon>Bacteria</taxon>
        <taxon>Bacillati</taxon>
        <taxon>Actinomycetota</taxon>
        <taxon>Actinomycetes</taxon>
        <taxon>Kitasatosporales</taxon>
        <taxon>Streptomycetaceae</taxon>
        <taxon>Streptomyces</taxon>
    </lineage>
</organism>
<reference evidence="2 3" key="1">
    <citation type="submission" date="2019-10" db="EMBL/GenBank/DDBJ databases">
        <title>Streptomyces smaragdinus sp. nov. and Streptomyces fabii sp. nov., isolated from the gut of fungus growing-termite Macrotermes natalensis.</title>
        <authorList>
            <person name="Schwitalla J."/>
            <person name="Benndorf R."/>
            <person name="Martin K."/>
            <person name="De Beer W."/>
            <person name="Kaster A.-K."/>
            <person name="Vollmers J."/>
            <person name="Poulsen M."/>
            <person name="Beemelmanns C."/>
        </authorList>
    </citation>
    <scope>NUCLEOTIDE SEQUENCE [LARGE SCALE GENOMIC DNA]</scope>
    <source>
        <strain evidence="2 3">RB5</strain>
    </source>
</reference>
<evidence type="ECO:0000256" key="1">
    <source>
        <dbReference type="SAM" id="MobiDB-lite"/>
    </source>
</evidence>
<dbReference type="RefSeq" id="WP_228389951.1">
    <property type="nucleotide sequence ID" value="NZ_WEGJ01000005.1"/>
</dbReference>
<feature type="region of interest" description="Disordered" evidence="1">
    <location>
        <begin position="1"/>
        <end position="38"/>
    </location>
</feature>
<evidence type="ECO:0000313" key="2">
    <source>
        <dbReference type="EMBL" id="MQY12084.1"/>
    </source>
</evidence>
<name>A0A7K0CH57_9ACTN</name>
<dbReference type="AlphaFoldDB" id="A0A7K0CH57"/>
<proteinExistence type="predicted"/>
<dbReference type="SUPFAM" id="SSF49503">
    <property type="entry name" value="Cupredoxins"/>
    <property type="match status" value="1"/>
</dbReference>
<dbReference type="Gene3D" id="2.60.40.420">
    <property type="entry name" value="Cupredoxins - blue copper proteins"/>
    <property type="match status" value="1"/>
</dbReference>
<gene>
    <name evidence="2" type="ORF">SRB5_22130</name>
</gene>
<sequence length="201" mass="21159">MTHRTPTHLTPTHRASTHHASARDASTPRTHGRRATARRTRTLVLALVLAAALTAAGCSRPTTHHKPGTSHDTATGPVDPATQPPDESGSDLHDDDHGDGSNGSGAQDTPDDGLPDKTVRITVAGGKVTPPPGRIELDRGDRVALVVTTDRADELHVHGVDASTALAAGRATTLSFTVDRTGLFEVETHESELILTQLLVR</sequence>
<comment type="caution">
    <text evidence="2">The sequence shown here is derived from an EMBL/GenBank/DDBJ whole genome shotgun (WGS) entry which is preliminary data.</text>
</comment>
<accession>A0A7K0CH57</accession>
<keyword evidence="3" id="KW-1185">Reference proteome</keyword>
<dbReference type="Proteomes" id="UP000466345">
    <property type="component" value="Unassembled WGS sequence"/>
</dbReference>